<sequence>MRSVRHSDVVTAARALLAVPAARRGALCGRILREADWADRFTRRLGKPHPLWGNGTLLAAARQYMLAPEPTFDDWAYCSAFEMVLTQLMAHRRCQAL</sequence>
<dbReference type="AlphaFoldDB" id="A0A927D0Q8"/>
<dbReference type="Pfam" id="PF24891">
    <property type="entry name" value="DUF7742"/>
    <property type="match status" value="1"/>
</dbReference>
<proteinExistence type="predicted"/>
<gene>
    <name evidence="2" type="ORF">H9Q16_03305</name>
</gene>
<evidence type="ECO:0000313" key="3">
    <source>
        <dbReference type="Proteomes" id="UP000635142"/>
    </source>
</evidence>
<comment type="caution">
    <text evidence="2">The sequence shown here is derived from an EMBL/GenBank/DDBJ whole genome shotgun (WGS) entry which is preliminary data.</text>
</comment>
<reference evidence="2" key="1">
    <citation type="submission" date="2020-08" db="EMBL/GenBank/DDBJ databases">
        <title>Sulfitobacter aestuariivivens sp. nov., isolated from a tidal flat.</title>
        <authorList>
            <person name="Park S."/>
            <person name="Yoon J.-H."/>
        </authorList>
    </citation>
    <scope>NUCLEOTIDE SEQUENCE</scope>
    <source>
        <strain evidence="2">TSTF-M16</strain>
    </source>
</reference>
<dbReference type="InterPro" id="IPR056644">
    <property type="entry name" value="DUF7742"/>
</dbReference>
<evidence type="ECO:0000313" key="2">
    <source>
        <dbReference type="EMBL" id="MBD3662940.1"/>
    </source>
</evidence>
<accession>A0A927D0Q8</accession>
<dbReference type="RefSeq" id="WP_191073933.1">
    <property type="nucleotide sequence ID" value="NZ_JACTAG010000001.1"/>
</dbReference>
<dbReference type="Proteomes" id="UP000635142">
    <property type="component" value="Unassembled WGS sequence"/>
</dbReference>
<evidence type="ECO:0000259" key="1">
    <source>
        <dbReference type="Pfam" id="PF24891"/>
    </source>
</evidence>
<dbReference type="EMBL" id="JACTAG010000001">
    <property type="protein sequence ID" value="MBD3662940.1"/>
    <property type="molecule type" value="Genomic_DNA"/>
</dbReference>
<keyword evidence="3" id="KW-1185">Reference proteome</keyword>
<organism evidence="2 3">
    <name type="scientific">Sulfitobacter aestuariivivens</name>
    <dbReference type="NCBI Taxonomy" id="2766981"/>
    <lineage>
        <taxon>Bacteria</taxon>
        <taxon>Pseudomonadati</taxon>
        <taxon>Pseudomonadota</taxon>
        <taxon>Alphaproteobacteria</taxon>
        <taxon>Rhodobacterales</taxon>
        <taxon>Roseobacteraceae</taxon>
        <taxon>Sulfitobacter</taxon>
    </lineage>
</organism>
<name>A0A927D0Q8_9RHOB</name>
<feature type="domain" description="DUF7742" evidence="1">
    <location>
        <begin position="2"/>
        <end position="88"/>
    </location>
</feature>
<protein>
    <recommendedName>
        <fullName evidence="1">DUF7742 domain-containing protein</fullName>
    </recommendedName>
</protein>